<dbReference type="OrthoDB" id="4362936at2759"/>
<evidence type="ECO:0000313" key="3">
    <source>
        <dbReference type="Proteomes" id="UP000042958"/>
    </source>
</evidence>
<feature type="compositionally biased region" description="Polar residues" evidence="1">
    <location>
        <begin position="55"/>
        <end position="64"/>
    </location>
</feature>
<gene>
    <name evidence="2" type="ORF">PMG11_07003</name>
</gene>
<accession>A0A0F7TNM4</accession>
<proteinExistence type="predicted"/>
<evidence type="ECO:0000313" key="2">
    <source>
        <dbReference type="EMBL" id="CEJ58344.1"/>
    </source>
</evidence>
<name>A0A0F7TNM4_PENBI</name>
<feature type="region of interest" description="Disordered" evidence="1">
    <location>
        <begin position="33"/>
        <end position="77"/>
    </location>
</feature>
<organism evidence="2 3">
    <name type="scientific">Penicillium brasilianum</name>
    <dbReference type="NCBI Taxonomy" id="104259"/>
    <lineage>
        <taxon>Eukaryota</taxon>
        <taxon>Fungi</taxon>
        <taxon>Dikarya</taxon>
        <taxon>Ascomycota</taxon>
        <taxon>Pezizomycotina</taxon>
        <taxon>Eurotiomycetes</taxon>
        <taxon>Eurotiomycetidae</taxon>
        <taxon>Eurotiales</taxon>
        <taxon>Aspergillaceae</taxon>
        <taxon>Penicillium</taxon>
    </lineage>
</organism>
<protein>
    <submittedName>
        <fullName evidence="2">Uncharacterized protein</fullName>
    </submittedName>
</protein>
<dbReference type="Proteomes" id="UP000042958">
    <property type="component" value="Unassembled WGS sequence"/>
</dbReference>
<sequence length="184" mass="20665">MPGSIAPPPDYEPSIAPAAFAAAWREKFRSEQRHGSSIYSLPDNDCPFDYDDQPLHNNAENVTENDVGRQRTESNEWVAGSPSLALSDLDNLEQHSPQVSIALAGTFMRQLDNQVQAMDEQIKQQDVWNNHMQQQMETIMERYQRLDALEEKVAGLQAKLDVVCGNKEGANEGRRSGGRRRQAP</sequence>
<dbReference type="AlphaFoldDB" id="A0A0F7TNM4"/>
<dbReference type="EMBL" id="CDHK01000006">
    <property type="protein sequence ID" value="CEJ58344.1"/>
    <property type="molecule type" value="Genomic_DNA"/>
</dbReference>
<keyword evidence="3" id="KW-1185">Reference proteome</keyword>
<reference evidence="3" key="1">
    <citation type="journal article" date="2015" name="Genome Announc.">
        <title>Draft genome sequence of the fungus Penicillium brasilianum MG11.</title>
        <authorList>
            <person name="Horn F."/>
            <person name="Linde J."/>
            <person name="Mattern D.J."/>
            <person name="Walther G."/>
            <person name="Guthke R."/>
            <person name="Brakhage A.A."/>
            <person name="Valiante V."/>
        </authorList>
    </citation>
    <scope>NUCLEOTIDE SEQUENCE [LARGE SCALE GENOMIC DNA]</scope>
    <source>
        <strain evidence="3">MG11</strain>
    </source>
</reference>
<feature type="region of interest" description="Disordered" evidence="1">
    <location>
        <begin position="165"/>
        <end position="184"/>
    </location>
</feature>
<evidence type="ECO:0000256" key="1">
    <source>
        <dbReference type="SAM" id="MobiDB-lite"/>
    </source>
</evidence>